<evidence type="ECO:0000313" key="2">
    <source>
        <dbReference type="EMBL" id="MBN3580687.1"/>
    </source>
</evidence>
<evidence type="ECO:0000313" key="3">
    <source>
        <dbReference type="Proteomes" id="UP000779070"/>
    </source>
</evidence>
<dbReference type="RefSeq" id="WP_206372324.1">
    <property type="nucleotide sequence ID" value="NZ_CAWPTM010000153.1"/>
</dbReference>
<feature type="chain" id="PRO_5045835072" evidence="1">
    <location>
        <begin position="20"/>
        <end position="112"/>
    </location>
</feature>
<name>A0ABS3ABM5_9VIBR</name>
<dbReference type="Proteomes" id="UP000779070">
    <property type="component" value="Unassembled WGS sequence"/>
</dbReference>
<comment type="caution">
    <text evidence="2">The sequence shown here is derived from an EMBL/GenBank/DDBJ whole genome shotgun (WGS) entry which is preliminary data.</text>
</comment>
<accession>A0ABS3ABM5</accession>
<organism evidence="2 3">
    <name type="scientific">Vibrio neptunius</name>
    <dbReference type="NCBI Taxonomy" id="170651"/>
    <lineage>
        <taxon>Bacteria</taxon>
        <taxon>Pseudomonadati</taxon>
        <taxon>Pseudomonadota</taxon>
        <taxon>Gammaproteobacteria</taxon>
        <taxon>Vibrionales</taxon>
        <taxon>Vibrionaceae</taxon>
        <taxon>Vibrio</taxon>
    </lineage>
</organism>
<dbReference type="EMBL" id="JAFHLB010000075">
    <property type="protein sequence ID" value="MBN3580687.1"/>
    <property type="molecule type" value="Genomic_DNA"/>
</dbReference>
<protein>
    <submittedName>
        <fullName evidence="2">Uncharacterized protein</fullName>
    </submittedName>
</protein>
<feature type="signal peptide" evidence="1">
    <location>
        <begin position="1"/>
        <end position="19"/>
    </location>
</feature>
<sequence length="112" mass="12398">MKNSILLIVLALTSVPALSQDRCESWGCISTIETLYTNSNGDIYIGTPLDEKRANCTPVSGVYFSLNPSAANADEVYSSLLAAYMAGTKIQLRVKEEHPRCELSYVRLDRKH</sequence>
<gene>
    <name evidence="2" type="ORF">JYA62_24070</name>
</gene>
<evidence type="ECO:0000256" key="1">
    <source>
        <dbReference type="SAM" id="SignalP"/>
    </source>
</evidence>
<keyword evidence="3" id="KW-1185">Reference proteome</keyword>
<proteinExistence type="predicted"/>
<keyword evidence="1" id="KW-0732">Signal</keyword>
<reference evidence="2 3" key="1">
    <citation type="submission" date="2021-02" db="EMBL/GenBank/DDBJ databases">
        <title>Draft Genome Sequences of 5 Vibrio neptunius Strains Isolated From of Bivalve Hatcheries.</title>
        <authorList>
            <person name="Galvis F."/>
            <person name="Barja J.L."/>
            <person name="Lemos M.L."/>
            <person name="Balado M."/>
        </authorList>
    </citation>
    <scope>NUCLEOTIDE SEQUENCE [LARGE SCALE GENOMIC DNA]</scope>
    <source>
        <strain evidence="2 3">PP-145.98</strain>
    </source>
</reference>